<reference evidence="2 3" key="1">
    <citation type="submission" date="2020-07" db="EMBL/GenBank/DDBJ databases">
        <title>Alkalicella. sp. LB2 genome.</title>
        <authorList>
            <person name="Postec A."/>
            <person name="Quemeneur M."/>
        </authorList>
    </citation>
    <scope>NUCLEOTIDE SEQUENCE [LARGE SCALE GENOMIC DNA]</scope>
    <source>
        <strain evidence="2 3">LB2</strain>
    </source>
</reference>
<dbReference type="KEGG" id="acae:HYG86_09505"/>
<dbReference type="AlphaFoldDB" id="A0A7G9W8H6"/>
<proteinExistence type="predicted"/>
<keyword evidence="3" id="KW-1185">Reference proteome</keyword>
<dbReference type="InterPro" id="IPR014145">
    <property type="entry name" value="LigD_pol_dom"/>
</dbReference>
<accession>A0A7G9W8H6</accession>
<dbReference type="RefSeq" id="WP_213165352.1">
    <property type="nucleotide sequence ID" value="NZ_CP058559.1"/>
</dbReference>
<name>A0A7G9W8H6_ALKCA</name>
<organism evidence="2 3">
    <name type="scientific">Alkalicella caledoniensis</name>
    <dbReference type="NCBI Taxonomy" id="2731377"/>
    <lineage>
        <taxon>Bacteria</taxon>
        <taxon>Bacillati</taxon>
        <taxon>Bacillota</taxon>
        <taxon>Clostridia</taxon>
        <taxon>Eubacteriales</taxon>
        <taxon>Proteinivoracaceae</taxon>
        <taxon>Alkalicella</taxon>
    </lineage>
</organism>
<evidence type="ECO:0000259" key="1">
    <source>
        <dbReference type="Pfam" id="PF21686"/>
    </source>
</evidence>
<protein>
    <submittedName>
        <fullName evidence="2">DNA polymerase domain-containing protein</fullName>
    </submittedName>
</protein>
<dbReference type="PANTHER" id="PTHR42705">
    <property type="entry name" value="BIFUNCTIONAL NON-HOMOLOGOUS END JOINING PROTEIN LIGD"/>
    <property type="match status" value="1"/>
</dbReference>
<sequence length="300" mass="34848">MTQKLTINAVEVSLSNLEKTYCPEGNITKKDCINYYIRVYPYIKSHLENRPISLTRYPNGFNMPGFYQKNAPQGKPHWVKTIGIKNIEDYPLINNMETFLWLCNLGTIEFHPWLSNINSIESPDYGVFDIDPMEKFGFKEVVEIAQKIHDVLELLKIQGYPKLSGSTGMQIFVPLDNIYTYKEVREFIRLVYVIVHNQLPLTTTMTRKVNDREGKIYLDYLQNAKGQTIVAPYSIRPKKNAPISVPVTWEDVYKENLSAQKYNIKNSIEKIECTADHFKQVILNKQNINKAYNILENIIL</sequence>
<dbReference type="Pfam" id="PF21686">
    <property type="entry name" value="LigD_Prim-Pol"/>
    <property type="match status" value="1"/>
</dbReference>
<dbReference type="Proteomes" id="UP000516160">
    <property type="component" value="Chromosome"/>
</dbReference>
<dbReference type="PANTHER" id="PTHR42705:SF2">
    <property type="entry name" value="BIFUNCTIONAL NON-HOMOLOGOUS END JOINING PROTEIN LIGD"/>
    <property type="match status" value="1"/>
</dbReference>
<dbReference type="InterPro" id="IPR052171">
    <property type="entry name" value="NHEJ_LigD"/>
</dbReference>
<dbReference type="CDD" id="cd04861">
    <property type="entry name" value="LigD_Pol_like"/>
    <property type="match status" value="1"/>
</dbReference>
<feature type="domain" description="DNA ligase D polymerase" evidence="1">
    <location>
        <begin position="28"/>
        <end position="276"/>
    </location>
</feature>
<evidence type="ECO:0000313" key="3">
    <source>
        <dbReference type="Proteomes" id="UP000516160"/>
    </source>
</evidence>
<dbReference type="Gene3D" id="3.90.920.10">
    <property type="entry name" value="DNA primase, PRIM domain"/>
    <property type="match status" value="1"/>
</dbReference>
<dbReference type="EMBL" id="CP058559">
    <property type="protein sequence ID" value="QNO14988.1"/>
    <property type="molecule type" value="Genomic_DNA"/>
</dbReference>
<evidence type="ECO:0000313" key="2">
    <source>
        <dbReference type="EMBL" id="QNO14988.1"/>
    </source>
</evidence>
<gene>
    <name evidence="2" type="ORF">HYG86_09505</name>
</gene>
<dbReference type="NCBIfam" id="TIGR02778">
    <property type="entry name" value="ligD_pol"/>
    <property type="match status" value="1"/>
</dbReference>